<dbReference type="InterPro" id="IPR020845">
    <property type="entry name" value="AMP-binding_CS"/>
</dbReference>
<dbReference type="Gene3D" id="3.30.300.30">
    <property type="match status" value="1"/>
</dbReference>
<proteinExistence type="inferred from homology"/>
<dbReference type="PANTHER" id="PTHR43107:SF15">
    <property type="entry name" value="FATTY ACID TRANSPORT PROTEIN 3, ISOFORM A"/>
    <property type="match status" value="1"/>
</dbReference>
<reference evidence="7" key="1">
    <citation type="journal article" date="2015" name="Nature">
        <title>Complex archaea that bridge the gap between prokaryotes and eukaryotes.</title>
        <authorList>
            <person name="Spang A."/>
            <person name="Saw J.H."/>
            <person name="Jorgensen S.L."/>
            <person name="Zaremba-Niedzwiedzka K."/>
            <person name="Martijn J."/>
            <person name="Lind A.E."/>
            <person name="van Eijk R."/>
            <person name="Schleper C."/>
            <person name="Guy L."/>
            <person name="Ettema T.J."/>
        </authorList>
    </citation>
    <scope>NUCLEOTIDE SEQUENCE</scope>
</reference>
<dbReference type="InterPro" id="IPR045851">
    <property type="entry name" value="AMP-bd_C_sf"/>
</dbReference>
<dbReference type="PANTHER" id="PTHR43107">
    <property type="entry name" value="LONG-CHAIN FATTY ACID TRANSPORT PROTEIN"/>
    <property type="match status" value="1"/>
</dbReference>
<dbReference type="InterPro" id="IPR042099">
    <property type="entry name" value="ANL_N_sf"/>
</dbReference>
<evidence type="ECO:0000259" key="6">
    <source>
        <dbReference type="Pfam" id="PF13193"/>
    </source>
</evidence>
<keyword evidence="3" id="KW-0547">Nucleotide-binding</keyword>
<feature type="domain" description="AMP-dependent synthetase/ligase" evidence="5">
    <location>
        <begin position="29"/>
        <end position="391"/>
    </location>
</feature>
<comment type="caution">
    <text evidence="7">The sequence shown here is derived from an EMBL/GenBank/DDBJ whole genome shotgun (WGS) entry which is preliminary data.</text>
</comment>
<evidence type="ECO:0008006" key="8">
    <source>
        <dbReference type="Google" id="ProtNLM"/>
    </source>
</evidence>
<dbReference type="AlphaFoldDB" id="A0A0F9MCT2"/>
<evidence type="ECO:0000256" key="2">
    <source>
        <dbReference type="ARBA" id="ARBA00022598"/>
    </source>
</evidence>
<comment type="similarity">
    <text evidence="1">Belongs to the ATP-dependent AMP-binding enzyme family.</text>
</comment>
<gene>
    <name evidence="7" type="ORF">LCGC14_1106080</name>
</gene>
<name>A0A0F9MCT2_9ZZZZ</name>
<evidence type="ECO:0000313" key="7">
    <source>
        <dbReference type="EMBL" id="KKN03594.1"/>
    </source>
</evidence>
<dbReference type="GO" id="GO:0004467">
    <property type="term" value="F:long-chain fatty acid-CoA ligase activity"/>
    <property type="evidence" value="ECO:0007669"/>
    <property type="project" value="TreeGrafter"/>
</dbReference>
<dbReference type="InterPro" id="IPR000873">
    <property type="entry name" value="AMP-dep_synth/lig_dom"/>
</dbReference>
<sequence>MAFSVDALRKNIMKRNNITPTTTFGEFVKHKAETVGDKVFLTFVRDFDNNIDEKYTYRDMHLKSNRLANGLLKLGMKRGEGISLYQINSPEFLFVTFSSNKIGCYVTLVNTGLKGDGLQYIIDHSDSKAIILHWTLIENYLSIKEQLPKIKLVIADTNEAPSDYELSDGILSLQDIIREASEDDVNVEIRPGDKSTLMYTSGTTGRPKAITSFHSGLIGNALVGMILYTFLLVQPGDTLFTCLPLFHGNAMGLTTMPAYYREVPLILSKRFSASRFWDICRKYDVTEFNLLGSMPQFLLKQPKRENDGDNKVTRVLSAACPKELVRAFEERFKLKIIEGYGAVDGGGFSLSTRGDPKAPVGSMGQPGPDVIAEIMDDDLNILEPNTVGELVFLIKEEEKAGRKVSYYKNPEASAARAQVAPDGRSWFLSGDLATKDENGWFFFVDRKKDSIRRRGENIAAWSIERVINEHNKVLESAAYGIKAHQVGEDYAEDEVMAAVVLRPGETMTPEELLDFIKDKLAYFQVPRFIDFIDALPKSKVHRIMKRFLKERGVVDSTYDREKAGYEIKR</sequence>
<dbReference type="Pfam" id="PF13193">
    <property type="entry name" value="AMP-binding_C"/>
    <property type="match status" value="1"/>
</dbReference>
<keyword evidence="2" id="KW-0436">Ligase</keyword>
<dbReference type="GO" id="GO:0005324">
    <property type="term" value="F:long-chain fatty acid transmembrane transporter activity"/>
    <property type="evidence" value="ECO:0007669"/>
    <property type="project" value="TreeGrafter"/>
</dbReference>
<dbReference type="SUPFAM" id="SSF56801">
    <property type="entry name" value="Acetyl-CoA synthetase-like"/>
    <property type="match status" value="1"/>
</dbReference>
<dbReference type="PROSITE" id="PS00455">
    <property type="entry name" value="AMP_BINDING"/>
    <property type="match status" value="1"/>
</dbReference>
<feature type="domain" description="AMP-binding enzyme C-terminal" evidence="6">
    <location>
        <begin position="463"/>
        <end position="539"/>
    </location>
</feature>
<dbReference type="GO" id="GO:0005524">
    <property type="term" value="F:ATP binding"/>
    <property type="evidence" value="ECO:0007669"/>
    <property type="project" value="UniProtKB-KW"/>
</dbReference>
<evidence type="ECO:0000259" key="5">
    <source>
        <dbReference type="Pfam" id="PF00501"/>
    </source>
</evidence>
<dbReference type="EMBL" id="LAZR01005017">
    <property type="protein sequence ID" value="KKN03594.1"/>
    <property type="molecule type" value="Genomic_DNA"/>
</dbReference>
<evidence type="ECO:0000256" key="4">
    <source>
        <dbReference type="ARBA" id="ARBA00022840"/>
    </source>
</evidence>
<dbReference type="Pfam" id="PF00501">
    <property type="entry name" value="AMP-binding"/>
    <property type="match status" value="1"/>
</dbReference>
<dbReference type="GO" id="GO:0005886">
    <property type="term" value="C:plasma membrane"/>
    <property type="evidence" value="ECO:0007669"/>
    <property type="project" value="TreeGrafter"/>
</dbReference>
<accession>A0A0F9MCT2</accession>
<evidence type="ECO:0000256" key="1">
    <source>
        <dbReference type="ARBA" id="ARBA00006432"/>
    </source>
</evidence>
<dbReference type="InterPro" id="IPR025110">
    <property type="entry name" value="AMP-bd_C"/>
</dbReference>
<organism evidence="7">
    <name type="scientific">marine sediment metagenome</name>
    <dbReference type="NCBI Taxonomy" id="412755"/>
    <lineage>
        <taxon>unclassified sequences</taxon>
        <taxon>metagenomes</taxon>
        <taxon>ecological metagenomes</taxon>
    </lineage>
</organism>
<keyword evidence="4" id="KW-0067">ATP-binding</keyword>
<dbReference type="GO" id="GO:0044539">
    <property type="term" value="P:long-chain fatty acid import into cell"/>
    <property type="evidence" value="ECO:0007669"/>
    <property type="project" value="TreeGrafter"/>
</dbReference>
<dbReference type="Gene3D" id="3.40.50.12780">
    <property type="entry name" value="N-terminal domain of ligase-like"/>
    <property type="match status" value="1"/>
</dbReference>
<protein>
    <recommendedName>
        <fullName evidence="8">AMP-dependent synthetase/ligase domain-containing protein</fullName>
    </recommendedName>
</protein>
<evidence type="ECO:0000256" key="3">
    <source>
        <dbReference type="ARBA" id="ARBA00022741"/>
    </source>
</evidence>